<feature type="region of interest" description="Disordered" evidence="1">
    <location>
        <begin position="320"/>
        <end position="524"/>
    </location>
</feature>
<feature type="compositionally biased region" description="Low complexity" evidence="1">
    <location>
        <begin position="842"/>
        <end position="852"/>
    </location>
</feature>
<keyword evidence="4" id="KW-1185">Reference proteome</keyword>
<evidence type="ECO:0000256" key="1">
    <source>
        <dbReference type="SAM" id="MobiDB-lite"/>
    </source>
</evidence>
<protein>
    <recommendedName>
        <fullName evidence="2">AB hydrolase-1 domain-containing protein</fullName>
    </recommendedName>
</protein>
<name>M2NQA8_BAUPA</name>
<evidence type="ECO:0000313" key="4">
    <source>
        <dbReference type="Proteomes" id="UP000011761"/>
    </source>
</evidence>
<feature type="compositionally biased region" description="Basic and acidic residues" evidence="1">
    <location>
        <begin position="330"/>
        <end position="351"/>
    </location>
</feature>
<dbReference type="EMBL" id="KB445550">
    <property type="protein sequence ID" value="EMD01226.1"/>
    <property type="molecule type" value="Genomic_DNA"/>
</dbReference>
<feature type="region of interest" description="Disordered" evidence="1">
    <location>
        <begin position="809"/>
        <end position="891"/>
    </location>
</feature>
<feature type="compositionally biased region" description="Basic and acidic residues" evidence="1">
    <location>
        <begin position="34"/>
        <end position="44"/>
    </location>
</feature>
<dbReference type="GeneID" id="19107369"/>
<dbReference type="OrthoDB" id="435520at2759"/>
<sequence length="1348" mass="148510">MSHWYNNAASTHRTGLASHDSRIPIAAVVNENWRGKNDPAERRRIQNRLNQRAFRQRQRAGQSPKQYKPRSVSASSSQKQSVSDNDEESEDDYEEEEEDEQEDEDATGSSASGTSVPRRTVRAASTRTTSLPARTQTGGRTDANPGRAWDELAQLINRNLMGAAATNAQYLGIDQAAVQNGTLVYTPSPSDRSVPATLMPIDLQYQVAHDPIIDIIPHPRLRYNILRAIATNSIDAASLLSCIRASGAMERVNGGWQRAGLVVWSSPEYVASWEMSEPFVRRWACLLPGCEDLVAATNAWRQKRGEKLIPRSSQRATCVCVSRPISPASRDSDDRPDAKHPRYDLQMDRPRPQPPPRRSTNQIRAKPADPGVITSMIDSLEGDHVSRPGSRDVDSRLGQASSVRAEGSRADSAPPPSIRTSRAPSGLSQYTAPSVNGSALSHLRPASINSRTSSYVSLPREKESSDRNKHSAESWIRHYSVSQESISRNGKPKERRKSLRRTTTQEALRSSAAAADVPAPRGPSDLWALSRAEQIIARTPPPLTDPNKGRLYLNDSSAGEDRRICDSLVSDTKSAETDGSARSSQRTQASILTEATEPTALTPPRISPRKSPIVDSIPTRTSSLRAIIPSPTSGKKRDKKSKRPVFASSKTESVSSRSRSIPESSWADLGEDDETVKRIRELKEKRKSRLEELKTFATQAESPNPLEPLSEDYKRASRVRPAANRAATEPASKAHRVLGLRDDRTATLGDRPAVIQRATSESPDHSRRPVSHHDPVTAESTSTVSPSTPSLSLDYSYAQAMNTLQHANGETGLRKQHKRQTSKSSGSVDALELPRLAQPLDSSSTTSRPRPMSSRKRTDPTTRWTAQHPDLPLELERRKSRRKSMSDARRTRHLDDELALDRRDSIEDAVTQYLKAPRLSRKVKHPGSNRTISFSEVGDPEGAAVFVSVGMGLTRYVSAFYDELATTLRLRLITVERPGVGASDPYPAGHRGGPLSWPEDVLAICEHLNITKFSLLAHSAGAVYALATALILPHMIKGKVHLLAPWIPPSQLEALPHPTATAAPSVAMPRGQRILRVLPTSFLKAANTSFLTATSTSLKPAARRPVQSSRDRSREHSVYWGIPERPSTAQRPDYGRRESLMLMDQYMPSNPMESFLLPMREEDEAALEPPPKRNSVFLGATASPTDPTFDFAQTALSAAEHAEKERKLEYASWLTERTWELATRDSNPATDLLVCLERNREIGFRYTDVSREVVITHGSEDKRVPLPNVKWLADQMNARALAGLGNNMAVNGNANEYPQSRDGWADVRTSRGGCELRVLRGEGHGLMASASIVGAVLTEIAGYWAGQR</sequence>
<feature type="region of interest" description="Disordered" evidence="1">
    <location>
        <begin position="571"/>
        <end position="666"/>
    </location>
</feature>
<feature type="compositionally biased region" description="Acidic residues" evidence="1">
    <location>
        <begin position="84"/>
        <end position="106"/>
    </location>
</feature>
<dbReference type="Pfam" id="PF00561">
    <property type="entry name" value="Abhydrolase_1"/>
    <property type="match status" value="1"/>
</dbReference>
<dbReference type="SUPFAM" id="SSF53474">
    <property type="entry name" value="alpha/beta-Hydrolases"/>
    <property type="match status" value="1"/>
</dbReference>
<organism evidence="3 4">
    <name type="scientific">Baudoinia panamericana (strain UAMH 10762)</name>
    <name type="common">Angels' share fungus</name>
    <name type="synonym">Baudoinia compniacensis (strain UAMH 10762)</name>
    <dbReference type="NCBI Taxonomy" id="717646"/>
    <lineage>
        <taxon>Eukaryota</taxon>
        <taxon>Fungi</taxon>
        <taxon>Dikarya</taxon>
        <taxon>Ascomycota</taxon>
        <taxon>Pezizomycotina</taxon>
        <taxon>Dothideomycetes</taxon>
        <taxon>Dothideomycetidae</taxon>
        <taxon>Mycosphaerellales</taxon>
        <taxon>Teratosphaeriaceae</taxon>
        <taxon>Baudoinia</taxon>
    </lineage>
</organism>
<dbReference type="eggNOG" id="ENOG502QTP8">
    <property type="taxonomic scope" value="Eukaryota"/>
</dbReference>
<feature type="domain" description="AB hydrolase-1" evidence="2">
    <location>
        <begin position="964"/>
        <end position="1047"/>
    </location>
</feature>
<feature type="compositionally biased region" description="Basic and acidic residues" evidence="1">
    <location>
        <begin position="459"/>
        <end position="476"/>
    </location>
</feature>
<feature type="region of interest" description="Disordered" evidence="1">
    <location>
        <begin position="1096"/>
        <end position="1132"/>
    </location>
</feature>
<dbReference type="InterPro" id="IPR029058">
    <property type="entry name" value="AB_hydrolase_fold"/>
</dbReference>
<feature type="compositionally biased region" description="Polar residues" evidence="1">
    <location>
        <begin position="418"/>
        <end position="439"/>
    </location>
</feature>
<dbReference type="Pfam" id="PF11905">
    <property type="entry name" value="DUF3425"/>
    <property type="match status" value="1"/>
</dbReference>
<dbReference type="PANTHER" id="PTHR38116:SF9">
    <property type="entry name" value="BZIP DOMAIN-CONTAINING PROTEIN"/>
    <property type="match status" value="1"/>
</dbReference>
<feature type="compositionally biased region" description="Low complexity" evidence="1">
    <location>
        <begin position="648"/>
        <end position="665"/>
    </location>
</feature>
<feature type="region of interest" description="Disordered" evidence="1">
    <location>
        <begin position="34"/>
        <end position="146"/>
    </location>
</feature>
<gene>
    <name evidence="3" type="ORF">BAUCODRAFT_118932</name>
</gene>
<dbReference type="RefSeq" id="XP_007672410.1">
    <property type="nucleotide sequence ID" value="XM_007674220.1"/>
</dbReference>
<dbReference type="HOGENOM" id="CLU_005757_1_0_1"/>
<proteinExistence type="predicted"/>
<dbReference type="InterPro" id="IPR021833">
    <property type="entry name" value="DUF3425"/>
</dbReference>
<feature type="compositionally biased region" description="Low complexity" evidence="1">
    <location>
        <begin position="592"/>
        <end position="604"/>
    </location>
</feature>
<evidence type="ECO:0000259" key="2">
    <source>
        <dbReference type="Pfam" id="PF00561"/>
    </source>
</evidence>
<feature type="compositionally biased region" description="Polar residues" evidence="1">
    <location>
        <begin position="107"/>
        <end position="117"/>
    </location>
</feature>
<evidence type="ECO:0000313" key="3">
    <source>
        <dbReference type="EMBL" id="EMD01226.1"/>
    </source>
</evidence>
<feature type="compositionally biased region" description="Polar residues" evidence="1">
    <location>
        <begin position="447"/>
        <end position="456"/>
    </location>
</feature>
<dbReference type="Gene3D" id="3.40.50.1820">
    <property type="entry name" value="alpha/beta hydrolase"/>
    <property type="match status" value="1"/>
</dbReference>
<feature type="region of interest" description="Disordered" evidence="1">
    <location>
        <begin position="717"/>
        <end position="790"/>
    </location>
</feature>
<feature type="compositionally biased region" description="Basic and acidic residues" evidence="1">
    <location>
        <begin position="381"/>
        <end position="395"/>
    </location>
</feature>
<feature type="compositionally biased region" description="Low complexity" evidence="1">
    <location>
        <begin position="71"/>
        <end position="83"/>
    </location>
</feature>
<dbReference type="OMA" id="VGSHEML"/>
<dbReference type="Proteomes" id="UP000011761">
    <property type="component" value="Unassembled WGS sequence"/>
</dbReference>
<dbReference type="CDD" id="cd14688">
    <property type="entry name" value="bZIP_YAP"/>
    <property type="match status" value="1"/>
</dbReference>
<dbReference type="InterPro" id="IPR000073">
    <property type="entry name" value="AB_hydrolase_1"/>
</dbReference>
<feature type="compositionally biased region" description="Basic residues" evidence="1">
    <location>
        <begin position="634"/>
        <end position="643"/>
    </location>
</feature>
<dbReference type="KEGG" id="bcom:BAUCODRAFT_118932"/>
<accession>M2NQA8</accession>
<feature type="compositionally biased region" description="Basic and acidic residues" evidence="1">
    <location>
        <begin position="762"/>
        <end position="776"/>
    </location>
</feature>
<feature type="region of interest" description="Disordered" evidence="1">
    <location>
        <begin position="538"/>
        <end position="557"/>
    </location>
</feature>
<feature type="compositionally biased region" description="Low complexity" evidence="1">
    <location>
        <begin position="780"/>
        <end position="790"/>
    </location>
</feature>
<feature type="compositionally biased region" description="Polar residues" evidence="1">
    <location>
        <begin position="580"/>
        <end position="591"/>
    </location>
</feature>
<reference evidence="3 4" key="1">
    <citation type="journal article" date="2012" name="PLoS Pathog.">
        <title>Diverse lifestyles and strategies of plant pathogenesis encoded in the genomes of eighteen Dothideomycetes fungi.</title>
        <authorList>
            <person name="Ohm R.A."/>
            <person name="Feau N."/>
            <person name="Henrissat B."/>
            <person name="Schoch C.L."/>
            <person name="Horwitz B.A."/>
            <person name="Barry K.W."/>
            <person name="Condon B.J."/>
            <person name="Copeland A.C."/>
            <person name="Dhillon B."/>
            <person name="Glaser F."/>
            <person name="Hesse C.N."/>
            <person name="Kosti I."/>
            <person name="LaButti K."/>
            <person name="Lindquist E.A."/>
            <person name="Lucas S."/>
            <person name="Salamov A.A."/>
            <person name="Bradshaw R.E."/>
            <person name="Ciuffetti L."/>
            <person name="Hamelin R.C."/>
            <person name="Kema G.H.J."/>
            <person name="Lawrence C."/>
            <person name="Scott J.A."/>
            <person name="Spatafora J.W."/>
            <person name="Turgeon B.G."/>
            <person name="de Wit P.J.G.M."/>
            <person name="Zhong S."/>
            <person name="Goodwin S.B."/>
            <person name="Grigoriev I.V."/>
        </authorList>
    </citation>
    <scope>NUCLEOTIDE SEQUENCE [LARGE SCALE GENOMIC DNA]</scope>
    <source>
        <strain evidence="3 4">UAMH 10762</strain>
    </source>
</reference>
<dbReference type="PANTHER" id="PTHR38116">
    <property type="entry name" value="CHROMOSOME 7, WHOLE GENOME SHOTGUN SEQUENCE"/>
    <property type="match status" value="1"/>
</dbReference>